<keyword evidence="1" id="KW-0732">Signal</keyword>
<evidence type="ECO:0000313" key="4">
    <source>
        <dbReference type="Proteomes" id="UP001174932"/>
    </source>
</evidence>
<dbReference type="RefSeq" id="WP_304374674.1">
    <property type="nucleotide sequence ID" value="NZ_JAUOZU010000001.1"/>
</dbReference>
<reference evidence="3" key="1">
    <citation type="journal article" date="2015" name="Int. J. Syst. Evol. Microbiol.">
        <title>Rhizobium alvei sp. nov., isolated from a freshwater river.</title>
        <authorList>
            <person name="Sheu S.Y."/>
            <person name="Huang H.W."/>
            <person name="Young C.C."/>
            <person name="Chen W.M."/>
        </authorList>
    </citation>
    <scope>NUCLEOTIDE SEQUENCE</scope>
    <source>
        <strain evidence="3">TNR-22</strain>
    </source>
</reference>
<dbReference type="Proteomes" id="UP001174932">
    <property type="component" value="Unassembled WGS sequence"/>
</dbReference>
<evidence type="ECO:0000256" key="1">
    <source>
        <dbReference type="SAM" id="SignalP"/>
    </source>
</evidence>
<feature type="domain" description="Thiol:disulfide interchange protein DsbD N-terminal" evidence="2">
    <location>
        <begin position="46"/>
        <end position="150"/>
    </location>
</feature>
<protein>
    <submittedName>
        <fullName evidence="3">Protein-disulfide reductase DsbD family protein</fullName>
    </submittedName>
</protein>
<dbReference type="EMBL" id="JAUOZU010000001">
    <property type="protein sequence ID" value="MDO6962802.1"/>
    <property type="molecule type" value="Genomic_DNA"/>
</dbReference>
<comment type="caution">
    <text evidence="3">The sequence shown here is derived from an EMBL/GenBank/DDBJ whole genome shotgun (WGS) entry which is preliminary data.</text>
</comment>
<dbReference type="Pfam" id="PF11412">
    <property type="entry name" value="DsbD_N"/>
    <property type="match status" value="1"/>
</dbReference>
<evidence type="ECO:0000313" key="3">
    <source>
        <dbReference type="EMBL" id="MDO6962802.1"/>
    </source>
</evidence>
<feature type="chain" id="PRO_5047217760" evidence="1">
    <location>
        <begin position="25"/>
        <end position="266"/>
    </location>
</feature>
<evidence type="ECO:0000259" key="2">
    <source>
        <dbReference type="Pfam" id="PF11412"/>
    </source>
</evidence>
<accession>A0ABT8YGL0</accession>
<feature type="signal peptide" evidence="1">
    <location>
        <begin position="1"/>
        <end position="24"/>
    </location>
</feature>
<organism evidence="3 4">
    <name type="scientific">Rhizobium alvei</name>
    <dbReference type="NCBI Taxonomy" id="1132659"/>
    <lineage>
        <taxon>Bacteria</taxon>
        <taxon>Pseudomonadati</taxon>
        <taxon>Pseudomonadota</taxon>
        <taxon>Alphaproteobacteria</taxon>
        <taxon>Hyphomicrobiales</taxon>
        <taxon>Rhizobiaceae</taxon>
        <taxon>Rhizobium/Agrobacterium group</taxon>
        <taxon>Rhizobium</taxon>
    </lineage>
</organism>
<proteinExistence type="predicted"/>
<gene>
    <name evidence="3" type="ORF">Q4481_02470</name>
</gene>
<keyword evidence="4" id="KW-1185">Reference proteome</keyword>
<name>A0ABT8YGL0_9HYPH</name>
<sequence length="266" mass="28263">MKSSLIRLLALLPLATAPSVPALAADSDWVVSDGGRMRIAALSQSNEGQVQALLDIEPAPGWKTYWRNPGDAGMPPEIDGAASKNLKIRSLAFPVPEFAEDADGRFIGYHGPVRILIDFDQPASAPSTLDAKILIGLCKDICLPVQGEFRLPVTSRTETEQESLTAAAALLPAAPAADFLVTATTPSADRTSVTFDIALPSEAKPEFALVPEPGLRFSHKVAVQQTGTALQLTVPVKKWPKDGKPAELTLLVKSGERAIETKIALP</sequence>
<reference evidence="3" key="2">
    <citation type="submission" date="2023-07" db="EMBL/GenBank/DDBJ databases">
        <authorList>
            <person name="Shen H."/>
        </authorList>
    </citation>
    <scope>NUCLEOTIDE SEQUENCE</scope>
    <source>
        <strain evidence="3">TNR-22</strain>
    </source>
</reference>
<dbReference type="InterPro" id="IPR028250">
    <property type="entry name" value="DsbDN"/>
</dbReference>